<keyword evidence="2" id="KW-0732">Signal</keyword>
<comment type="caution">
    <text evidence="3">The sequence shown here is derived from an EMBL/GenBank/DDBJ whole genome shotgun (WGS) entry which is preliminary data.</text>
</comment>
<name>A0AAE1E8U2_9GAST</name>
<organism evidence="3 4">
    <name type="scientific">Elysia crispata</name>
    <name type="common">lettuce slug</name>
    <dbReference type="NCBI Taxonomy" id="231223"/>
    <lineage>
        <taxon>Eukaryota</taxon>
        <taxon>Metazoa</taxon>
        <taxon>Spiralia</taxon>
        <taxon>Lophotrochozoa</taxon>
        <taxon>Mollusca</taxon>
        <taxon>Gastropoda</taxon>
        <taxon>Heterobranchia</taxon>
        <taxon>Euthyneura</taxon>
        <taxon>Panpulmonata</taxon>
        <taxon>Sacoglossa</taxon>
        <taxon>Placobranchoidea</taxon>
        <taxon>Plakobranchidae</taxon>
        <taxon>Elysia</taxon>
    </lineage>
</organism>
<proteinExistence type="predicted"/>
<dbReference type="Proteomes" id="UP001283361">
    <property type="component" value="Unassembled WGS sequence"/>
</dbReference>
<dbReference type="EMBL" id="JAWDGP010000802">
    <property type="protein sequence ID" value="KAK3797128.1"/>
    <property type="molecule type" value="Genomic_DNA"/>
</dbReference>
<keyword evidence="4" id="KW-1185">Reference proteome</keyword>
<dbReference type="PROSITE" id="PS51257">
    <property type="entry name" value="PROKAR_LIPOPROTEIN"/>
    <property type="match status" value="1"/>
</dbReference>
<gene>
    <name evidence="3" type="ORF">RRG08_060472</name>
</gene>
<evidence type="ECO:0000256" key="1">
    <source>
        <dbReference type="SAM" id="MobiDB-lite"/>
    </source>
</evidence>
<reference evidence="3" key="1">
    <citation type="journal article" date="2023" name="G3 (Bethesda)">
        <title>A reference genome for the long-term kleptoplast-retaining sea slug Elysia crispata morphotype clarki.</title>
        <authorList>
            <person name="Eastman K.E."/>
            <person name="Pendleton A.L."/>
            <person name="Shaikh M.A."/>
            <person name="Suttiyut T."/>
            <person name="Ogas R."/>
            <person name="Tomko P."/>
            <person name="Gavelis G."/>
            <person name="Widhalm J.R."/>
            <person name="Wisecaver J.H."/>
        </authorList>
    </citation>
    <scope>NUCLEOTIDE SEQUENCE</scope>
    <source>
        <strain evidence="3">ECLA1</strain>
    </source>
</reference>
<evidence type="ECO:0000313" key="3">
    <source>
        <dbReference type="EMBL" id="KAK3797128.1"/>
    </source>
</evidence>
<feature type="signal peptide" evidence="2">
    <location>
        <begin position="1"/>
        <end position="28"/>
    </location>
</feature>
<evidence type="ECO:0000256" key="2">
    <source>
        <dbReference type="SAM" id="SignalP"/>
    </source>
</evidence>
<sequence>MRVMLVSWTLSVVACLLTLSAVLTLARASSPDHALQPQRRTAHLEGLDIVSNSTGHAQSVVSSHVVLGPLDPPPAPSKDGQTGQKETYPGENWRHKTLGQDGAVISDTAGEIPNTDMENSRFGSGNPRLKFKSIDKAPFPNPVEGGDFEASPPRTVQQPEPLAADGDKPRQELHELDGSAPGGTNCAGREAVAPSLPRPRGTGPAAERMVGDDPRIVSKPAEQSTVSNSSATGSINNGDLAVYPSPRKTFYQALSSSAPSHQLPSSSLCPSHVQCHDQSQIILYSISLMLSCKLLWPVR</sequence>
<feature type="chain" id="PRO_5042123911" evidence="2">
    <location>
        <begin position="29"/>
        <end position="299"/>
    </location>
</feature>
<accession>A0AAE1E8U2</accession>
<feature type="compositionally biased region" description="Polar residues" evidence="1">
    <location>
        <begin position="221"/>
        <end position="233"/>
    </location>
</feature>
<feature type="region of interest" description="Disordered" evidence="1">
    <location>
        <begin position="65"/>
        <end position="233"/>
    </location>
</feature>
<evidence type="ECO:0000313" key="4">
    <source>
        <dbReference type="Proteomes" id="UP001283361"/>
    </source>
</evidence>
<feature type="compositionally biased region" description="Basic and acidic residues" evidence="1">
    <location>
        <begin position="165"/>
        <end position="177"/>
    </location>
</feature>
<dbReference type="AlphaFoldDB" id="A0AAE1E8U2"/>
<protein>
    <submittedName>
        <fullName evidence="3">Uncharacterized protein</fullName>
    </submittedName>
</protein>